<comment type="subunit">
    <text evidence="5">NDH-1 is composed of 14 different subunits. Subunits NuoA, H, J, K, L, M, N constitute the membrane sector of the complex.</text>
</comment>
<evidence type="ECO:0000256" key="6">
    <source>
        <dbReference type="RuleBase" id="RU000320"/>
    </source>
</evidence>
<comment type="similarity">
    <text evidence="5">Belongs to the complex I subunit 2 family.</text>
</comment>
<feature type="transmembrane region" description="Helical" evidence="5">
    <location>
        <begin position="355"/>
        <end position="382"/>
    </location>
</feature>
<evidence type="ECO:0000313" key="8">
    <source>
        <dbReference type="EMBL" id="MBA5629260.1"/>
    </source>
</evidence>
<feature type="transmembrane region" description="Helical" evidence="5">
    <location>
        <begin position="192"/>
        <end position="215"/>
    </location>
</feature>
<dbReference type="HAMAP" id="MF_00445">
    <property type="entry name" value="NDH1_NuoN_1"/>
    <property type="match status" value="1"/>
</dbReference>
<feature type="domain" description="NADH:quinone oxidoreductase/Mrp antiporter transmembrane" evidence="7">
    <location>
        <begin position="116"/>
        <end position="405"/>
    </location>
</feature>
<dbReference type="GO" id="GO:0048038">
    <property type="term" value="F:quinone binding"/>
    <property type="evidence" value="ECO:0007669"/>
    <property type="project" value="UniProtKB-KW"/>
</dbReference>
<feature type="transmembrane region" description="Helical" evidence="5">
    <location>
        <begin position="227"/>
        <end position="250"/>
    </location>
</feature>
<feature type="transmembrane region" description="Helical" evidence="5">
    <location>
        <begin position="119"/>
        <end position="137"/>
    </location>
</feature>
<evidence type="ECO:0000256" key="2">
    <source>
        <dbReference type="ARBA" id="ARBA00022692"/>
    </source>
</evidence>
<sequence>MNIILTSALSGILFMFSGFVLKDKRQLNILAVLLFIVMIVSGVIQLQGFEVFQGKYSNMIETDPYRISFFILLCLIGLYYTLVNRYNFTKPGSQVSDYFALIFISFVGIAVLATFNNLLLMFLGIEILSIPLYALAGSAKHKMKSTEAAVKYFLMGAFSTGIMLLGITLIYGATGTFMMKNIVAYAFDFQSIYYSGWVLLVLSFCFKVSVAPMHFWAPDVYDGTPTVFSSFMITIVKGAGFMTFITVMSAFKITSEIVAQNYQYLLSFIIILTLILGNFSALKQSSVKRMLAYSSVVQAGFMMFAFFEINEESKYALLFYTVSYGLASIVLFYTLTQVKNVSYKGFNGLSKRSPLLAFVSTVALLSLSGIPFTSGFLAKFFILSSAMKEPSNLILVIAALVLAVLSIYYYIKVVIAMYFRNSSKKKIKLSLTTQILLILGTLLTFALGVYPDLLKMLFNCLVSK</sequence>
<feature type="transmembrane region" description="Helical" evidence="5">
    <location>
        <begin position="394"/>
        <end position="419"/>
    </location>
</feature>
<feature type="transmembrane region" description="Helical" evidence="5">
    <location>
        <begin position="291"/>
        <end position="309"/>
    </location>
</feature>
<keyword evidence="3 5" id="KW-1133">Transmembrane helix</keyword>
<keyword evidence="5" id="KW-0874">Quinone</keyword>
<dbReference type="GO" id="GO:0008137">
    <property type="term" value="F:NADH dehydrogenase (ubiquinone) activity"/>
    <property type="evidence" value="ECO:0007669"/>
    <property type="project" value="InterPro"/>
</dbReference>
<protein>
    <recommendedName>
        <fullName evidence="5">NADH-quinone oxidoreductase subunit N</fullName>
        <ecNumber evidence="5">7.1.1.-</ecNumber>
    </recommendedName>
    <alternativeName>
        <fullName evidence="5">NADH dehydrogenase I subunit N</fullName>
    </alternativeName>
    <alternativeName>
        <fullName evidence="5">NDH-1 subunit N</fullName>
    </alternativeName>
</protein>
<feature type="transmembrane region" description="Helical" evidence="5">
    <location>
        <begin position="29"/>
        <end position="47"/>
    </location>
</feature>
<evidence type="ECO:0000259" key="7">
    <source>
        <dbReference type="Pfam" id="PF00361"/>
    </source>
</evidence>
<dbReference type="GO" id="GO:0005886">
    <property type="term" value="C:plasma membrane"/>
    <property type="evidence" value="ECO:0007669"/>
    <property type="project" value="UniProtKB-SubCell"/>
</dbReference>
<comment type="caution">
    <text evidence="8">The sequence shown here is derived from an EMBL/GenBank/DDBJ whole genome shotgun (WGS) entry which is preliminary data.</text>
</comment>
<dbReference type="PANTHER" id="PTHR22773">
    <property type="entry name" value="NADH DEHYDROGENASE"/>
    <property type="match status" value="1"/>
</dbReference>
<dbReference type="Pfam" id="PF00361">
    <property type="entry name" value="Proton_antipo_M"/>
    <property type="match status" value="1"/>
</dbReference>
<comment type="catalytic activity">
    <reaction evidence="5">
        <text>a quinone + NADH + 5 H(+)(in) = a quinol + NAD(+) + 4 H(+)(out)</text>
        <dbReference type="Rhea" id="RHEA:57888"/>
        <dbReference type="ChEBI" id="CHEBI:15378"/>
        <dbReference type="ChEBI" id="CHEBI:24646"/>
        <dbReference type="ChEBI" id="CHEBI:57540"/>
        <dbReference type="ChEBI" id="CHEBI:57945"/>
        <dbReference type="ChEBI" id="CHEBI:132124"/>
    </reaction>
</comment>
<feature type="transmembrane region" description="Helical" evidence="5">
    <location>
        <begin position="95"/>
        <end position="113"/>
    </location>
</feature>
<evidence type="ECO:0000256" key="1">
    <source>
        <dbReference type="ARBA" id="ARBA00004127"/>
    </source>
</evidence>
<comment type="function">
    <text evidence="5">NDH-1 shuttles electrons from NADH, via FMN and iron-sulfur (Fe-S) centers, to quinones in the respiratory chain. The immediate electron acceptor for the enzyme in this species is believed to be a menaquinone. Couples the redox reaction to proton translocation (for every two electrons transferred, four hydrogen ions are translocated across the cytoplasmic membrane), and thus conserves the redox energy in a proton gradient.</text>
</comment>
<evidence type="ECO:0000313" key="9">
    <source>
        <dbReference type="Proteomes" id="UP000552241"/>
    </source>
</evidence>
<evidence type="ECO:0000256" key="3">
    <source>
        <dbReference type="ARBA" id="ARBA00022989"/>
    </source>
</evidence>
<dbReference type="GO" id="GO:0012505">
    <property type="term" value="C:endomembrane system"/>
    <property type="evidence" value="ECO:0007669"/>
    <property type="project" value="UniProtKB-SubCell"/>
</dbReference>
<dbReference type="Proteomes" id="UP000552241">
    <property type="component" value="Unassembled WGS sequence"/>
</dbReference>
<keyword evidence="9" id="KW-1185">Reference proteome</keyword>
<evidence type="ECO:0000256" key="4">
    <source>
        <dbReference type="ARBA" id="ARBA00023136"/>
    </source>
</evidence>
<gene>
    <name evidence="5" type="primary">nuoN</name>
    <name evidence="8" type="ORF">HU137_05685</name>
</gene>
<accession>A0A838ZN16</accession>
<feature type="transmembrane region" description="Helical" evidence="5">
    <location>
        <begin position="6"/>
        <end position="22"/>
    </location>
</feature>
<feature type="transmembrane region" description="Helical" evidence="5">
    <location>
        <begin position="262"/>
        <end position="279"/>
    </location>
</feature>
<dbReference type="EMBL" id="JACDZE010000001">
    <property type="protein sequence ID" value="MBA5629260.1"/>
    <property type="molecule type" value="Genomic_DNA"/>
</dbReference>
<keyword evidence="5" id="KW-1003">Cell membrane</keyword>
<keyword evidence="2 5" id="KW-0812">Transmembrane</keyword>
<dbReference type="RefSeq" id="WP_182042821.1">
    <property type="nucleotide sequence ID" value="NZ_JACDZE010000001.1"/>
</dbReference>
<dbReference type="EC" id="7.1.1.-" evidence="5"/>
<keyword evidence="5" id="KW-1278">Translocase</keyword>
<dbReference type="InterPro" id="IPR001750">
    <property type="entry name" value="ND/Mrp_TM"/>
</dbReference>
<name>A0A838ZN16_9FLAO</name>
<keyword evidence="5" id="KW-0813">Transport</keyword>
<dbReference type="AlphaFoldDB" id="A0A838ZN16"/>
<dbReference type="InterPro" id="IPR010096">
    <property type="entry name" value="NADH-Q_OxRdtase_suN/2"/>
</dbReference>
<feature type="transmembrane region" description="Helical" evidence="5">
    <location>
        <begin position="149"/>
        <end position="172"/>
    </location>
</feature>
<feature type="transmembrane region" description="Helical" evidence="5">
    <location>
        <begin position="431"/>
        <end position="450"/>
    </location>
</feature>
<dbReference type="GO" id="GO:0050136">
    <property type="term" value="F:NADH dehydrogenase (quinone) (non-electrogenic) activity"/>
    <property type="evidence" value="ECO:0007669"/>
    <property type="project" value="UniProtKB-UniRule"/>
</dbReference>
<proteinExistence type="inferred from homology"/>
<reference evidence="8 9" key="1">
    <citation type="submission" date="2020-07" db="EMBL/GenBank/DDBJ databases">
        <title>Moheibacter lacus sp. nov., a member of the family Flavobacteriaceae isolated from freshwater lake sediment.</title>
        <authorList>
            <person name="Liu Y."/>
        </authorList>
    </citation>
    <scope>NUCLEOTIDE SEQUENCE [LARGE SCALE GENOMIC DNA]</scope>
    <source>
        <strain evidence="8 9">BDHS18</strain>
    </source>
</reference>
<dbReference type="GO" id="GO:0042773">
    <property type="term" value="P:ATP synthesis coupled electron transport"/>
    <property type="evidence" value="ECO:0007669"/>
    <property type="project" value="InterPro"/>
</dbReference>
<organism evidence="8 9">
    <name type="scientific">Moheibacter lacus</name>
    <dbReference type="NCBI Taxonomy" id="2745851"/>
    <lineage>
        <taxon>Bacteria</taxon>
        <taxon>Pseudomonadati</taxon>
        <taxon>Bacteroidota</taxon>
        <taxon>Flavobacteriia</taxon>
        <taxon>Flavobacteriales</taxon>
        <taxon>Weeksellaceae</taxon>
        <taxon>Moheibacter</taxon>
    </lineage>
</organism>
<comment type="subcellular location">
    <subcellularLocation>
        <location evidence="5">Cell membrane</location>
        <topology evidence="5">Multi-pass membrane protein</topology>
    </subcellularLocation>
    <subcellularLocation>
        <location evidence="1">Endomembrane system</location>
        <topology evidence="1">Multi-pass membrane protein</topology>
    </subcellularLocation>
    <subcellularLocation>
        <location evidence="6">Membrane</location>
        <topology evidence="6">Multi-pass membrane protein</topology>
    </subcellularLocation>
</comment>
<evidence type="ECO:0000256" key="5">
    <source>
        <dbReference type="HAMAP-Rule" id="MF_00445"/>
    </source>
</evidence>
<keyword evidence="4 5" id="KW-0472">Membrane</keyword>
<feature type="transmembrane region" description="Helical" evidence="5">
    <location>
        <begin position="67"/>
        <end position="83"/>
    </location>
</feature>
<feature type="transmembrane region" description="Helical" evidence="5">
    <location>
        <begin position="315"/>
        <end position="335"/>
    </location>
</feature>
<keyword evidence="5" id="KW-0520">NAD</keyword>